<keyword evidence="2" id="KW-0812">Transmembrane</keyword>
<evidence type="ECO:0000256" key="1">
    <source>
        <dbReference type="SAM" id="MobiDB-lite"/>
    </source>
</evidence>
<name>A0A1S2LWG3_9BACI</name>
<organism evidence="3 4">
    <name type="scientific">Anaerobacillus alkalilacustris</name>
    <dbReference type="NCBI Taxonomy" id="393763"/>
    <lineage>
        <taxon>Bacteria</taxon>
        <taxon>Bacillati</taxon>
        <taxon>Bacillota</taxon>
        <taxon>Bacilli</taxon>
        <taxon>Bacillales</taxon>
        <taxon>Bacillaceae</taxon>
        <taxon>Anaerobacillus</taxon>
    </lineage>
</organism>
<dbReference type="AlphaFoldDB" id="A0A1S2LWG3"/>
<dbReference type="Proteomes" id="UP000179524">
    <property type="component" value="Unassembled WGS sequence"/>
</dbReference>
<keyword evidence="2" id="KW-0472">Membrane</keyword>
<feature type="transmembrane region" description="Helical" evidence="2">
    <location>
        <begin position="7"/>
        <end position="26"/>
    </location>
</feature>
<dbReference type="RefSeq" id="WP_071308420.1">
    <property type="nucleotide sequence ID" value="NZ_MLQR01000002.1"/>
</dbReference>
<feature type="compositionally biased region" description="Basic residues" evidence="1">
    <location>
        <begin position="91"/>
        <end position="101"/>
    </location>
</feature>
<feature type="transmembrane region" description="Helical" evidence="2">
    <location>
        <begin position="32"/>
        <end position="50"/>
    </location>
</feature>
<protein>
    <submittedName>
        <fullName evidence="3">Uncharacterized protein</fullName>
    </submittedName>
</protein>
<evidence type="ECO:0000313" key="4">
    <source>
        <dbReference type="Proteomes" id="UP000179524"/>
    </source>
</evidence>
<proteinExistence type="predicted"/>
<dbReference type="OrthoDB" id="2989424at2"/>
<dbReference type="EMBL" id="MLQR01000002">
    <property type="protein sequence ID" value="OIJ16859.1"/>
    <property type="molecule type" value="Genomic_DNA"/>
</dbReference>
<reference evidence="3 4" key="1">
    <citation type="submission" date="2016-10" db="EMBL/GenBank/DDBJ databases">
        <title>Draft genome sequences of four alkaliphilic bacteria belonging to the Anaerobacillus genus.</title>
        <authorList>
            <person name="Bassil N.M."/>
            <person name="Lloyd J.R."/>
        </authorList>
    </citation>
    <scope>NUCLEOTIDE SEQUENCE [LARGE SCALE GENOMIC DNA]</scope>
    <source>
        <strain evidence="3 4">DSM 18345</strain>
    </source>
</reference>
<accession>A0A1S2LWG3</accession>
<sequence>MTRYSFHPLILCVLGLSIVGLFHRLYKDPIGLFSQLLFMIVFASIIFFLVKKFLAHKHSNSTNYGSHQPQPKRMNFKTSNGSKIVPQKNKKETKKIPRPLVKKRTEVNLTVIEGKKNKKKNRALF</sequence>
<evidence type="ECO:0000313" key="3">
    <source>
        <dbReference type="EMBL" id="OIJ16859.1"/>
    </source>
</evidence>
<dbReference type="InterPro" id="IPR048110">
    <property type="entry name" value="SA1362/YqhP-like"/>
</dbReference>
<keyword evidence="4" id="KW-1185">Reference proteome</keyword>
<feature type="region of interest" description="Disordered" evidence="1">
    <location>
        <begin position="60"/>
        <end position="101"/>
    </location>
</feature>
<gene>
    <name evidence="3" type="ORF">BKP37_04150</name>
</gene>
<keyword evidence="2" id="KW-1133">Transmembrane helix</keyword>
<evidence type="ECO:0000256" key="2">
    <source>
        <dbReference type="SAM" id="Phobius"/>
    </source>
</evidence>
<dbReference type="NCBIfam" id="NF041554">
    <property type="entry name" value="SA1362_fam"/>
    <property type="match status" value="1"/>
</dbReference>
<feature type="compositionally biased region" description="Polar residues" evidence="1">
    <location>
        <begin position="60"/>
        <end position="69"/>
    </location>
</feature>
<comment type="caution">
    <text evidence="3">The sequence shown here is derived from an EMBL/GenBank/DDBJ whole genome shotgun (WGS) entry which is preliminary data.</text>
</comment>